<name>A0A4U0ER77_ENTHR</name>
<dbReference type="AlphaFoldDB" id="A0A4U0ER77"/>
<dbReference type="RefSeq" id="WP_010737808.1">
    <property type="nucleotide sequence ID" value="NZ_AP027299.1"/>
</dbReference>
<feature type="compositionally biased region" description="Basic and acidic residues" evidence="1">
    <location>
        <begin position="49"/>
        <end position="78"/>
    </location>
</feature>
<reference evidence="2 3" key="1">
    <citation type="submission" date="2019-05" db="EMBL/GenBank/DDBJ databases">
        <authorList>
            <consortium name="Pathogen Informatics"/>
        </authorList>
    </citation>
    <scope>NUCLEOTIDE SEQUENCE [LARGE SCALE GENOMIC DNA]</scope>
    <source>
        <strain evidence="2 3">NCTC12204</strain>
    </source>
</reference>
<sequence>MPWNMKDYPPAMKNLEELTRKKAIDIGNALLAEGYPDDRAIPIAIKQAKEWSEDATSTEKKEFSQEKNPTKHDSHDTNPRASKLLTANVIVKFEEDKWMVQSEGAKKASNHFDTKEKAIEKGKEIAQNKNTSLIIYKKDGTKEREINY</sequence>
<gene>
    <name evidence="2" type="ORF">NCTC12204_01736</name>
</gene>
<accession>A0A4U0ER77</accession>
<comment type="caution">
    <text evidence="2">The sequence shown here is derived from an EMBL/GenBank/DDBJ whole genome shotgun (WGS) entry which is preliminary data.</text>
</comment>
<dbReference type="InterPro" id="IPR018691">
    <property type="entry name" value="DUF2188"/>
</dbReference>
<feature type="region of interest" description="Disordered" evidence="1">
    <location>
        <begin position="49"/>
        <end position="81"/>
    </location>
</feature>
<evidence type="ECO:0000313" key="3">
    <source>
        <dbReference type="Proteomes" id="UP000352698"/>
    </source>
</evidence>
<proteinExistence type="predicted"/>
<dbReference type="Pfam" id="PF09954">
    <property type="entry name" value="DUF2188"/>
    <property type="match status" value="1"/>
</dbReference>
<evidence type="ECO:0000313" key="2">
    <source>
        <dbReference type="EMBL" id="VTQ65525.1"/>
    </source>
</evidence>
<dbReference type="EMBL" id="CABEEP010000001">
    <property type="protein sequence ID" value="VTQ65525.1"/>
    <property type="molecule type" value="Genomic_DNA"/>
</dbReference>
<organism evidence="2 3">
    <name type="scientific">Enterococcus hirae</name>
    <dbReference type="NCBI Taxonomy" id="1354"/>
    <lineage>
        <taxon>Bacteria</taxon>
        <taxon>Bacillati</taxon>
        <taxon>Bacillota</taxon>
        <taxon>Bacilli</taxon>
        <taxon>Lactobacillales</taxon>
        <taxon>Enterococcaceae</taxon>
        <taxon>Enterococcus</taxon>
    </lineage>
</organism>
<dbReference type="Proteomes" id="UP000352698">
    <property type="component" value="Unassembled WGS sequence"/>
</dbReference>
<protein>
    <submittedName>
        <fullName evidence="2">DUF2188 family protein</fullName>
    </submittedName>
</protein>
<evidence type="ECO:0000256" key="1">
    <source>
        <dbReference type="SAM" id="MobiDB-lite"/>
    </source>
</evidence>